<proteinExistence type="inferred from homology"/>
<evidence type="ECO:0000256" key="3">
    <source>
        <dbReference type="ARBA" id="ARBA00022553"/>
    </source>
</evidence>
<dbReference type="Pfam" id="PF00225">
    <property type="entry name" value="Kinesin"/>
    <property type="match status" value="1"/>
</dbReference>
<dbReference type="GO" id="GO:0008574">
    <property type="term" value="F:plus-end-directed microtubule motor activity"/>
    <property type="evidence" value="ECO:0007669"/>
    <property type="project" value="TreeGrafter"/>
</dbReference>
<feature type="coiled-coil region" evidence="10">
    <location>
        <begin position="1466"/>
        <end position="1500"/>
    </location>
</feature>
<dbReference type="KEGG" id="emc:129332102"/>
<dbReference type="Proteomes" id="UP001190640">
    <property type="component" value="Chromosome 6"/>
</dbReference>
<evidence type="ECO:0000313" key="14">
    <source>
        <dbReference type="RefSeq" id="XP_054838918.1"/>
    </source>
</evidence>
<organism evidence="13 14">
    <name type="scientific">Eublepharis macularius</name>
    <name type="common">Leopard gecko</name>
    <name type="synonym">Cyrtodactylus macularius</name>
    <dbReference type="NCBI Taxonomy" id="481883"/>
    <lineage>
        <taxon>Eukaryota</taxon>
        <taxon>Metazoa</taxon>
        <taxon>Chordata</taxon>
        <taxon>Craniata</taxon>
        <taxon>Vertebrata</taxon>
        <taxon>Euteleostomi</taxon>
        <taxon>Lepidosauria</taxon>
        <taxon>Squamata</taxon>
        <taxon>Bifurcata</taxon>
        <taxon>Gekkota</taxon>
        <taxon>Eublepharidae</taxon>
        <taxon>Eublepharinae</taxon>
        <taxon>Eublepharis</taxon>
    </lineage>
</organism>
<dbReference type="PRINTS" id="PR00380">
    <property type="entry name" value="KINESINHEAVY"/>
</dbReference>
<dbReference type="SUPFAM" id="SSF52540">
    <property type="entry name" value="P-loop containing nucleoside triphosphate hydrolases"/>
    <property type="match status" value="1"/>
</dbReference>
<evidence type="ECO:0000259" key="12">
    <source>
        <dbReference type="PROSITE" id="PS50067"/>
    </source>
</evidence>
<evidence type="ECO:0000256" key="10">
    <source>
        <dbReference type="SAM" id="Coils"/>
    </source>
</evidence>
<evidence type="ECO:0000256" key="5">
    <source>
        <dbReference type="ARBA" id="ARBA00022840"/>
    </source>
</evidence>
<dbReference type="GO" id="GO:0005634">
    <property type="term" value="C:nucleus"/>
    <property type="evidence" value="ECO:0007669"/>
    <property type="project" value="TreeGrafter"/>
</dbReference>
<keyword evidence="5 9" id="KW-0067">ATP-binding</keyword>
<dbReference type="GO" id="GO:0005876">
    <property type="term" value="C:spindle microtubule"/>
    <property type="evidence" value="ECO:0007669"/>
    <property type="project" value="TreeGrafter"/>
</dbReference>
<dbReference type="PANTHER" id="PTHR47970:SF29">
    <property type="entry name" value="KINESIN FAMILY MEMBER 20B"/>
    <property type="match status" value="1"/>
</dbReference>
<dbReference type="GO" id="GO:0072686">
    <property type="term" value="C:mitotic spindle"/>
    <property type="evidence" value="ECO:0007669"/>
    <property type="project" value="TreeGrafter"/>
</dbReference>
<dbReference type="GO" id="GO:0090307">
    <property type="term" value="P:mitotic spindle assembly"/>
    <property type="evidence" value="ECO:0007669"/>
    <property type="project" value="TreeGrafter"/>
</dbReference>
<feature type="coiled-coil region" evidence="10">
    <location>
        <begin position="1060"/>
        <end position="1115"/>
    </location>
</feature>
<feature type="compositionally biased region" description="Basic and acidic residues" evidence="11">
    <location>
        <begin position="1772"/>
        <end position="1786"/>
    </location>
</feature>
<dbReference type="RefSeq" id="XP_054838918.1">
    <property type="nucleotide sequence ID" value="XM_054982943.1"/>
</dbReference>
<keyword evidence="3" id="KW-0597">Phosphoprotein</keyword>
<evidence type="ECO:0000256" key="6">
    <source>
        <dbReference type="ARBA" id="ARBA00023054"/>
    </source>
</evidence>
<keyword evidence="8" id="KW-0206">Cytoskeleton</keyword>
<sequence length="1830" mass="210011">MESDLNKPISRPSFFTSVEMSPRIGSLDVTDIKRNLYEDFSCTADISQRESLESRERIYVCLRIRPFMQSEEEIESQGCISVLDSTSIILKAPKSSMVFRLSEKNLGQMLQKFTFSQVFAPETTQEEFFEGTMKQLVQDFLRGRSRLVFTYGVTNSGKTYTYQGTEDDAGILPRALDMLFRNIQGTVYPKMDFKPHRCRDHRKLSEEEVREEMLLKNSLLRLVKEVEYQTGMNGNDNRTSDQSEEVEQPSRAEENSVKFSVWVSFCEIYNECIYDLLLPMTNDKRRRMLRLAQDIKGCSYVKDLQWIQVSDAKEAFKLVKLGLKNQSFASTKLNANSSRSHSIFSVKMLKIDSEGTHVVQVTELFLCDLAGSERCTRTRNEGERLKESGNINASLLILGKCISALKTNQQSKLQQHIPFRESKLTHFFQGFFSGKGKVCMIVNISPSASTYDETLNVLKFSAIAQKVIVLDSSNSPQEQSCDQRSIREELETDVEAEVCVPLKRSTILWERTLEDVIEDEEELPVASSGVEEIHCVDKNILKGTEPEVVEETSSPAADEDDDVVIIRQEEYQKLLNIIEALKNKLINEKKEKLFMELRIREEVAQEYTQHFAENEKNLKTLVARTQELMEDSCEGRMQIYKDLVKECVFLANDGGGVAEESHSDEQDRPQGDEARDLGNSADFLCMVESLQHNVSDIKQLAEMVMGLLNALEDPPQIVEHLEKQLTEVTAELSKIQGELLGRNEEMKMQEKKLSESAQVLQEATEKMVLQNKRIQELTQIVEQKDSEISKLKDLIAHLESIIKDSENTIATVKQQMEQENQNQKATCTHSSESLEKHLDTGRKRCLEREEEEGPPTKQGSLNYNSKDAIEMKKPDEIQPCPFEEEKEMVELEEKTKVLEIDFAALGEELENEKSKSEGLAKEVANLSQALSSSEEQASSLRKELHQQQANSDEITSELAGLKQLNKEQEEKIQVLLKKLETVSQMIAEKKSKIKAVEVKIDELSRWGSNGPIEEADLSNLEEMELSKDGNKDIRVLRRKSSFHCSIESIWEVSKHIITVSSQKSSQIEDLQQQVEQLQRRTMDLEEEKSLLSEVLSQTEESLKKKEHLLGQLQHENAVYSEKYRTEEKKAVGYLEKIKNLDDLLKQCKAKEANIAALEQALKEKESAVLVAEREVRELQGKLAVSESKIKNLNDQELQLKKEVQELKNNMRNVELLEKDREESKQAMVQLKKDLLESTAFSSHLQVEVQRKEEEYTDLKEKLADAKKQIEQVQREVCTMRTEEKLLRNRVSELEKSKNQLTEELEIKQRTIQQFKKEELNKKLEDILQQYQKACKDLCSKEKIIEDMKLTLEEQEQTQLEQDEVLEARIKDSERLVVELEGWKKRYHELEKQSSDSGQQNANADCEKTAGPPSEELERLKEKLKECEEKHQMDRKNWLKEKMDLITQAKEAETHRNREMKRFARDREHHAKQLVEAEKLVAEKENDLQKWRAERDQLVAALEVQLSSLISSNAQKDAEIEELKKTALKAPTQDHETALKELKRQLAERDIIIQELRQSCCVNSKTTMSPILVEAEANKVENLHTCKELKAKQIEPVNCDHTGDANLPLQSSSRVSPVEDIQDQSEIILDSCEVSSENDKTSRFPKPEMEIHFTPLQPNKMEVKHQGSRSMVTIKVPKARKRKSSAMDEEDVKNENEKNAEFRGNGSTNRQKKKADPSLMKNYSLRSKHFAASVTSPGNKGGSLQKFGFFLQSSPTIIHSKAKKLMATIKSPKSTEEESVKENDPKPKRAKRRLYSTDISSPIEFSGHVIVMDQKESDHDIIKRRLRTKRT</sequence>
<feature type="region of interest" description="Disordered" evidence="11">
    <location>
        <begin position="1389"/>
        <end position="1416"/>
    </location>
</feature>
<accession>A0AA97JHL0</accession>
<dbReference type="PROSITE" id="PS50067">
    <property type="entry name" value="KINESIN_MOTOR_2"/>
    <property type="match status" value="1"/>
</dbReference>
<gene>
    <name evidence="14" type="primary">KIF20B</name>
</gene>
<comment type="subcellular location">
    <subcellularLocation>
        <location evidence="1">Cytoplasm</location>
        <location evidence="1">Cytoskeleton</location>
        <location evidence="1">Spindle</location>
    </subcellularLocation>
</comment>
<feature type="region of interest" description="Disordered" evidence="11">
    <location>
        <begin position="1768"/>
        <end position="1794"/>
    </location>
</feature>
<feature type="domain" description="Kinesin motor" evidence="12">
    <location>
        <begin position="57"/>
        <end position="467"/>
    </location>
</feature>
<feature type="compositionally biased region" description="Low complexity" evidence="11">
    <location>
        <begin position="926"/>
        <end position="939"/>
    </location>
</feature>
<dbReference type="GO" id="GO:0005524">
    <property type="term" value="F:ATP binding"/>
    <property type="evidence" value="ECO:0007669"/>
    <property type="project" value="UniProtKB-UniRule"/>
</dbReference>
<evidence type="ECO:0000256" key="9">
    <source>
        <dbReference type="PROSITE-ProRule" id="PRU00283"/>
    </source>
</evidence>
<evidence type="ECO:0000256" key="8">
    <source>
        <dbReference type="ARBA" id="ARBA00023212"/>
    </source>
</evidence>
<feature type="binding site" evidence="9">
    <location>
        <begin position="152"/>
        <end position="159"/>
    </location>
    <ligand>
        <name>ATP</name>
        <dbReference type="ChEBI" id="CHEBI:30616"/>
    </ligand>
</feature>
<feature type="region of interest" description="Disordered" evidence="11">
    <location>
        <begin position="231"/>
        <end position="251"/>
    </location>
</feature>
<keyword evidence="13" id="KW-1185">Reference proteome</keyword>
<dbReference type="Gene3D" id="3.40.850.10">
    <property type="entry name" value="Kinesin motor domain"/>
    <property type="match status" value="1"/>
</dbReference>
<keyword evidence="2" id="KW-0963">Cytoplasm</keyword>
<feature type="coiled-coil region" evidence="10">
    <location>
        <begin position="568"/>
        <end position="598"/>
    </location>
</feature>
<dbReference type="GO" id="GO:0007018">
    <property type="term" value="P:microtubule-based movement"/>
    <property type="evidence" value="ECO:0007669"/>
    <property type="project" value="InterPro"/>
</dbReference>
<keyword evidence="7 9" id="KW-0505">Motor protein</keyword>
<dbReference type="GO" id="GO:0051231">
    <property type="term" value="P:spindle elongation"/>
    <property type="evidence" value="ECO:0007669"/>
    <property type="project" value="TreeGrafter"/>
</dbReference>
<evidence type="ECO:0000256" key="4">
    <source>
        <dbReference type="ARBA" id="ARBA00022741"/>
    </source>
</evidence>
<dbReference type="CTD" id="9585"/>
<dbReference type="GO" id="GO:0008017">
    <property type="term" value="F:microtubule binding"/>
    <property type="evidence" value="ECO:0007669"/>
    <property type="project" value="InterPro"/>
</dbReference>
<dbReference type="InterPro" id="IPR036961">
    <property type="entry name" value="Kinesin_motor_dom_sf"/>
</dbReference>
<feature type="region of interest" description="Disordered" evidence="11">
    <location>
        <begin position="1676"/>
        <end position="1717"/>
    </location>
</feature>
<comment type="similarity">
    <text evidence="9">Belongs to the TRAFAC class myosin-kinesin ATPase superfamily. Kinesin family.</text>
</comment>
<dbReference type="SMART" id="SM00129">
    <property type="entry name" value="KISc"/>
    <property type="match status" value="1"/>
</dbReference>
<feature type="region of interest" description="Disordered" evidence="11">
    <location>
        <begin position="655"/>
        <end position="677"/>
    </location>
</feature>
<protein>
    <submittedName>
        <fullName evidence="14">Kinesin-like protein KIF20B</fullName>
    </submittedName>
</protein>
<dbReference type="PANTHER" id="PTHR47970">
    <property type="entry name" value="KINESIN-LIKE PROTEIN KIF11"/>
    <property type="match status" value="1"/>
</dbReference>
<evidence type="ECO:0000256" key="7">
    <source>
        <dbReference type="ARBA" id="ARBA00023175"/>
    </source>
</evidence>
<feature type="region of interest" description="Disordered" evidence="11">
    <location>
        <begin position="926"/>
        <end position="953"/>
    </location>
</feature>
<evidence type="ECO:0000256" key="1">
    <source>
        <dbReference type="ARBA" id="ARBA00004186"/>
    </source>
</evidence>
<feature type="region of interest" description="Disordered" evidence="11">
    <location>
        <begin position="820"/>
        <end position="864"/>
    </location>
</feature>
<feature type="coiled-coil region" evidence="10">
    <location>
        <begin position="1140"/>
        <end position="1340"/>
    </location>
</feature>
<dbReference type="GeneID" id="129332102"/>
<dbReference type="InterPro" id="IPR047149">
    <property type="entry name" value="KIF11-like"/>
</dbReference>
<dbReference type="InterPro" id="IPR027417">
    <property type="entry name" value="P-loop_NTPase"/>
</dbReference>
<feature type="compositionally biased region" description="Basic and acidic residues" evidence="11">
    <location>
        <begin position="832"/>
        <end position="847"/>
    </location>
</feature>
<feature type="compositionally biased region" description="Basic and acidic residues" evidence="11">
    <location>
        <begin position="659"/>
        <end position="676"/>
    </location>
</feature>
<reference evidence="14" key="1">
    <citation type="submission" date="2025-08" db="UniProtKB">
        <authorList>
            <consortium name="RefSeq"/>
        </authorList>
    </citation>
    <scope>IDENTIFICATION</scope>
    <source>
        <tissue evidence="14">Blood</tissue>
    </source>
</reference>
<dbReference type="InterPro" id="IPR001752">
    <property type="entry name" value="Kinesin_motor_dom"/>
</dbReference>
<keyword evidence="6 10" id="KW-0175">Coiled coil</keyword>
<name>A0AA97JHL0_EUBMA</name>
<evidence type="ECO:0000313" key="13">
    <source>
        <dbReference type="Proteomes" id="UP001190640"/>
    </source>
</evidence>
<evidence type="ECO:0000256" key="2">
    <source>
        <dbReference type="ARBA" id="ARBA00022490"/>
    </source>
</evidence>
<keyword evidence="4 9" id="KW-0547">Nucleotide-binding</keyword>
<evidence type="ECO:0000256" key="11">
    <source>
        <dbReference type="SAM" id="MobiDB-lite"/>
    </source>
</evidence>